<gene>
    <name evidence="1" type="ORF">BDN72DRAFT_892887</name>
</gene>
<dbReference type="EMBL" id="ML208267">
    <property type="protein sequence ID" value="TFK74525.1"/>
    <property type="molecule type" value="Genomic_DNA"/>
</dbReference>
<proteinExistence type="predicted"/>
<name>A0ACD3B9M9_9AGAR</name>
<accession>A0ACD3B9M9</accession>
<evidence type="ECO:0000313" key="1">
    <source>
        <dbReference type="EMBL" id="TFK74525.1"/>
    </source>
</evidence>
<organism evidence="1 2">
    <name type="scientific">Pluteus cervinus</name>
    <dbReference type="NCBI Taxonomy" id="181527"/>
    <lineage>
        <taxon>Eukaryota</taxon>
        <taxon>Fungi</taxon>
        <taxon>Dikarya</taxon>
        <taxon>Basidiomycota</taxon>
        <taxon>Agaricomycotina</taxon>
        <taxon>Agaricomycetes</taxon>
        <taxon>Agaricomycetidae</taxon>
        <taxon>Agaricales</taxon>
        <taxon>Pluteineae</taxon>
        <taxon>Pluteaceae</taxon>
        <taxon>Pluteus</taxon>
    </lineage>
</organism>
<keyword evidence="2" id="KW-1185">Reference proteome</keyword>
<reference evidence="1 2" key="1">
    <citation type="journal article" date="2019" name="Nat. Ecol. Evol.">
        <title>Megaphylogeny resolves global patterns of mushroom evolution.</title>
        <authorList>
            <person name="Varga T."/>
            <person name="Krizsan K."/>
            <person name="Foldi C."/>
            <person name="Dima B."/>
            <person name="Sanchez-Garcia M."/>
            <person name="Sanchez-Ramirez S."/>
            <person name="Szollosi G.J."/>
            <person name="Szarkandi J.G."/>
            <person name="Papp V."/>
            <person name="Albert L."/>
            <person name="Andreopoulos W."/>
            <person name="Angelini C."/>
            <person name="Antonin V."/>
            <person name="Barry K.W."/>
            <person name="Bougher N.L."/>
            <person name="Buchanan P."/>
            <person name="Buyck B."/>
            <person name="Bense V."/>
            <person name="Catcheside P."/>
            <person name="Chovatia M."/>
            <person name="Cooper J."/>
            <person name="Damon W."/>
            <person name="Desjardin D."/>
            <person name="Finy P."/>
            <person name="Geml J."/>
            <person name="Haridas S."/>
            <person name="Hughes K."/>
            <person name="Justo A."/>
            <person name="Karasinski D."/>
            <person name="Kautmanova I."/>
            <person name="Kiss B."/>
            <person name="Kocsube S."/>
            <person name="Kotiranta H."/>
            <person name="LaButti K.M."/>
            <person name="Lechner B.E."/>
            <person name="Liimatainen K."/>
            <person name="Lipzen A."/>
            <person name="Lukacs Z."/>
            <person name="Mihaltcheva S."/>
            <person name="Morgado L.N."/>
            <person name="Niskanen T."/>
            <person name="Noordeloos M.E."/>
            <person name="Ohm R.A."/>
            <person name="Ortiz-Santana B."/>
            <person name="Ovrebo C."/>
            <person name="Racz N."/>
            <person name="Riley R."/>
            <person name="Savchenko A."/>
            <person name="Shiryaev A."/>
            <person name="Soop K."/>
            <person name="Spirin V."/>
            <person name="Szebenyi C."/>
            <person name="Tomsovsky M."/>
            <person name="Tulloss R.E."/>
            <person name="Uehling J."/>
            <person name="Grigoriev I.V."/>
            <person name="Vagvolgyi C."/>
            <person name="Papp T."/>
            <person name="Martin F.M."/>
            <person name="Miettinen O."/>
            <person name="Hibbett D.S."/>
            <person name="Nagy L.G."/>
        </authorList>
    </citation>
    <scope>NUCLEOTIDE SEQUENCE [LARGE SCALE GENOMIC DNA]</scope>
    <source>
        <strain evidence="1 2">NL-1719</strain>
    </source>
</reference>
<protein>
    <submittedName>
        <fullName evidence="1">Uncharacterized protein</fullName>
    </submittedName>
</protein>
<dbReference type="Proteomes" id="UP000308600">
    <property type="component" value="Unassembled WGS sequence"/>
</dbReference>
<evidence type="ECO:0000313" key="2">
    <source>
        <dbReference type="Proteomes" id="UP000308600"/>
    </source>
</evidence>
<sequence length="115" mass="12684">MSTTSDAPKRHFVVWAPDSEGALALRFQVREQHLRAIAPLIQEGTVQVGGMTVTPESIDVQPADRKALGSLLIVKAKTLEDVKQLVESDIYYTSGVWDKTKLQILPFFAATSFPN</sequence>